<evidence type="ECO:0000256" key="1">
    <source>
        <dbReference type="SAM" id="MobiDB-lite"/>
    </source>
</evidence>
<protein>
    <submittedName>
        <fullName evidence="3">Uncharacterized protein</fullName>
    </submittedName>
</protein>
<evidence type="ECO:0000313" key="3">
    <source>
        <dbReference type="EMBL" id="PRZ06374.1"/>
    </source>
</evidence>
<feature type="transmembrane region" description="Helical" evidence="2">
    <location>
        <begin position="162"/>
        <end position="182"/>
    </location>
</feature>
<feature type="transmembrane region" description="Helical" evidence="2">
    <location>
        <begin position="134"/>
        <end position="156"/>
    </location>
</feature>
<feature type="compositionally biased region" description="Low complexity" evidence="1">
    <location>
        <begin position="236"/>
        <end position="255"/>
    </location>
</feature>
<comment type="caution">
    <text evidence="3">The sequence shown here is derived from an EMBL/GenBank/DDBJ whole genome shotgun (WGS) entry which is preliminary data.</text>
</comment>
<name>A0ABX5ED88_9MICO</name>
<feature type="compositionally biased region" description="Basic and acidic residues" evidence="1">
    <location>
        <begin position="335"/>
        <end position="347"/>
    </location>
</feature>
<feature type="compositionally biased region" description="Low complexity" evidence="1">
    <location>
        <begin position="348"/>
        <end position="368"/>
    </location>
</feature>
<dbReference type="Proteomes" id="UP000239895">
    <property type="component" value="Unassembled WGS sequence"/>
</dbReference>
<keyword evidence="2" id="KW-0472">Membrane</keyword>
<feature type="compositionally biased region" description="Low complexity" evidence="1">
    <location>
        <begin position="198"/>
        <end position="207"/>
    </location>
</feature>
<feature type="transmembrane region" description="Helical" evidence="2">
    <location>
        <begin position="16"/>
        <end position="35"/>
    </location>
</feature>
<feature type="region of interest" description="Disordered" evidence="1">
    <location>
        <begin position="193"/>
        <end position="403"/>
    </location>
</feature>
<keyword evidence="2" id="KW-1133">Transmembrane helix</keyword>
<keyword evidence="4" id="KW-1185">Reference proteome</keyword>
<reference evidence="3 4" key="1">
    <citation type="submission" date="2018-03" db="EMBL/GenBank/DDBJ databases">
        <title>Comparative analysis of microorganisms from saline springs in Andes Mountain Range, Colombia.</title>
        <authorList>
            <person name="Rubin E."/>
        </authorList>
    </citation>
    <scope>NUCLEOTIDE SEQUENCE [LARGE SCALE GENOMIC DNA]</scope>
    <source>
        <strain evidence="3 4">CG 23</strain>
    </source>
</reference>
<keyword evidence="2" id="KW-0812">Transmembrane</keyword>
<dbReference type="EMBL" id="PVTX01000006">
    <property type="protein sequence ID" value="PRZ06374.1"/>
    <property type="molecule type" value="Genomic_DNA"/>
</dbReference>
<evidence type="ECO:0000313" key="4">
    <source>
        <dbReference type="Proteomes" id="UP000239895"/>
    </source>
</evidence>
<evidence type="ECO:0000256" key="2">
    <source>
        <dbReference type="SAM" id="Phobius"/>
    </source>
</evidence>
<accession>A0ABX5ED88</accession>
<gene>
    <name evidence="3" type="ORF">BCL65_10646</name>
</gene>
<proteinExistence type="predicted"/>
<organism evidence="3 4">
    <name type="scientific">Isoptericola halotolerans</name>
    <dbReference type="NCBI Taxonomy" id="300560"/>
    <lineage>
        <taxon>Bacteria</taxon>
        <taxon>Bacillati</taxon>
        <taxon>Actinomycetota</taxon>
        <taxon>Actinomycetes</taxon>
        <taxon>Micrococcales</taxon>
        <taxon>Promicromonosporaceae</taxon>
        <taxon>Isoptericola</taxon>
    </lineage>
</organism>
<sequence length="403" mass="42761">MRDASPRLAYRRRVETSPAGLAALALFVLWLGYWVPQRLRHRQQLIDAQIDDRFSGGLRVLAVADGDVAGGARPGRRRKERAMRQDRDGIAPVTGSVPLVGARTSGPPSGATPRVRTQRLAVLERRAARARRRLVVTLVLALVTAGAWVAVGLGYLLWWGAAVPSAVLAVVLLLGRFAVLAARRSDARWRAERRAEQQRATQQRTLAHGGPYAPRNRARITGRAVHPSDTSTRMIPRVQPAARPAPAADAPVNPAGRGATSREPTASASARTAGDGAGESDDTERAPGAPQATRSGTTAQPVGGEPWEPVPVPLPTYVTKPAAPRREQATTVPTHETRDVEPPEPVREGGPAAASSAASPPVAPAGAARDPQDASLTADEPRPRTETLGLPLEQILARRRAAG</sequence>